<name>X0WMB6_9ZZZZ</name>
<dbReference type="Pfam" id="PF04965">
    <property type="entry name" value="GPW_gp25"/>
    <property type="match status" value="1"/>
</dbReference>
<gene>
    <name evidence="2" type="ORF">S01H1_49703</name>
</gene>
<dbReference type="Gene3D" id="3.10.450.40">
    <property type="match status" value="1"/>
</dbReference>
<organism evidence="2">
    <name type="scientific">marine sediment metagenome</name>
    <dbReference type="NCBI Taxonomy" id="412755"/>
    <lineage>
        <taxon>unclassified sequences</taxon>
        <taxon>metagenomes</taxon>
        <taxon>ecological metagenomes</taxon>
    </lineage>
</organism>
<evidence type="ECO:0000313" key="2">
    <source>
        <dbReference type="EMBL" id="GAG24357.1"/>
    </source>
</evidence>
<evidence type="ECO:0000259" key="1">
    <source>
        <dbReference type="Pfam" id="PF04965"/>
    </source>
</evidence>
<dbReference type="InterPro" id="IPR007048">
    <property type="entry name" value="IraD/Gp25-like"/>
</dbReference>
<dbReference type="EMBL" id="BARS01031985">
    <property type="protein sequence ID" value="GAG24357.1"/>
    <property type="molecule type" value="Genomic_DNA"/>
</dbReference>
<feature type="non-terminal residue" evidence="2">
    <location>
        <position position="1"/>
    </location>
</feature>
<sequence>NNILLTPKRSYLFDPEYGSDLYKMVFEPADAQTAETIKNEVTGSIIRYDDRAIIQDVAVAFFNQGKGFSITIQVDYQGESAELNIGIDETIYFKFFEVPVSD</sequence>
<reference evidence="2" key="1">
    <citation type="journal article" date="2014" name="Front. Microbiol.">
        <title>High frequency of phylogenetically diverse reductive dehalogenase-homologous genes in deep subseafloor sedimentary metagenomes.</title>
        <authorList>
            <person name="Kawai M."/>
            <person name="Futagami T."/>
            <person name="Toyoda A."/>
            <person name="Takaki Y."/>
            <person name="Nishi S."/>
            <person name="Hori S."/>
            <person name="Arai W."/>
            <person name="Tsubouchi T."/>
            <person name="Morono Y."/>
            <person name="Uchiyama I."/>
            <person name="Ito T."/>
            <person name="Fujiyama A."/>
            <person name="Inagaki F."/>
            <person name="Takami H."/>
        </authorList>
    </citation>
    <scope>NUCLEOTIDE SEQUENCE</scope>
    <source>
        <strain evidence="2">Expedition CK06-06</strain>
    </source>
</reference>
<protein>
    <recommendedName>
        <fullName evidence="1">IraD/Gp25-like domain-containing protein</fullName>
    </recommendedName>
</protein>
<feature type="domain" description="IraD/Gp25-like" evidence="1">
    <location>
        <begin position="2"/>
        <end position="76"/>
    </location>
</feature>
<accession>X0WMB6</accession>
<dbReference type="AlphaFoldDB" id="X0WMB6"/>
<comment type="caution">
    <text evidence="2">The sequence shown here is derived from an EMBL/GenBank/DDBJ whole genome shotgun (WGS) entry which is preliminary data.</text>
</comment>
<proteinExistence type="predicted"/>
<dbReference type="SUPFAM" id="SSF160719">
    <property type="entry name" value="gpW/gp25-like"/>
    <property type="match status" value="1"/>
</dbReference>